<evidence type="ECO:0000313" key="11">
    <source>
        <dbReference type="EMBL" id="KKY32537.1"/>
    </source>
</evidence>
<dbReference type="Pfam" id="PF00289">
    <property type="entry name" value="Biotin_carb_N"/>
    <property type="match status" value="1"/>
</dbReference>
<dbReference type="FunFam" id="3.40.50.20:FF:000010">
    <property type="entry name" value="Propionyl-CoA carboxylase subunit alpha"/>
    <property type="match status" value="1"/>
</dbReference>
<dbReference type="PROSITE" id="PS00867">
    <property type="entry name" value="CPSASE_2"/>
    <property type="match status" value="1"/>
</dbReference>
<dbReference type="PROSITE" id="PS50979">
    <property type="entry name" value="BC"/>
    <property type="match status" value="1"/>
</dbReference>
<protein>
    <submittedName>
        <fullName evidence="11">Putative urea amidolyase</fullName>
    </submittedName>
</protein>
<accession>A0A0G2FD61</accession>
<dbReference type="InterPro" id="IPR050856">
    <property type="entry name" value="Biotin_carboxylase_complex"/>
</dbReference>
<dbReference type="OrthoDB" id="167809at2759"/>
<evidence type="ECO:0000256" key="6">
    <source>
        <dbReference type="ARBA" id="ARBA00023267"/>
    </source>
</evidence>
<dbReference type="InterPro" id="IPR005481">
    <property type="entry name" value="BC-like_N"/>
</dbReference>
<reference evidence="11 12" key="2">
    <citation type="submission" date="2015-05" db="EMBL/GenBank/DDBJ databases">
        <authorList>
            <person name="Morales-Cruz A."/>
            <person name="Amrine K.C."/>
            <person name="Cantu D."/>
        </authorList>
    </citation>
    <scope>NUCLEOTIDE SEQUENCE [LARGE SCALE GENOMIC DNA]</scope>
    <source>
        <strain evidence="11">DA912</strain>
    </source>
</reference>
<dbReference type="InterPro" id="IPR011053">
    <property type="entry name" value="Single_hybrid_motif"/>
</dbReference>
<dbReference type="SUPFAM" id="SSF51230">
    <property type="entry name" value="Single hybrid motif"/>
    <property type="match status" value="1"/>
</dbReference>
<keyword evidence="2" id="KW-0436">Ligase</keyword>
<dbReference type="InterPro" id="IPR005479">
    <property type="entry name" value="CPAse_ATP-bd"/>
</dbReference>
<dbReference type="InterPro" id="IPR003833">
    <property type="entry name" value="CT_C_D"/>
</dbReference>
<dbReference type="Gene3D" id="2.40.100.10">
    <property type="entry name" value="Cyclophilin-like"/>
    <property type="match status" value="2"/>
</dbReference>
<dbReference type="PROSITE" id="PS50975">
    <property type="entry name" value="ATP_GRASP"/>
    <property type="match status" value="1"/>
</dbReference>
<comment type="caution">
    <text evidence="11">The sequence shown here is derived from an EMBL/GenBank/DDBJ whole genome shotgun (WGS) entry which is preliminary data.</text>
</comment>
<dbReference type="NCBIfam" id="TIGR02713">
    <property type="entry name" value="allophanate_hyd"/>
    <property type="match status" value="1"/>
</dbReference>
<keyword evidence="5 7" id="KW-0067">ATP-binding</keyword>
<dbReference type="EMBL" id="LCUC01000298">
    <property type="protein sequence ID" value="KKY32537.1"/>
    <property type="molecule type" value="Genomic_DNA"/>
</dbReference>
<dbReference type="InterPro" id="IPR003778">
    <property type="entry name" value="CT_A_B"/>
</dbReference>
<evidence type="ECO:0000256" key="7">
    <source>
        <dbReference type="PROSITE-ProRule" id="PRU00409"/>
    </source>
</evidence>
<dbReference type="GO" id="GO:0016787">
    <property type="term" value="F:hydrolase activity"/>
    <property type="evidence" value="ECO:0007669"/>
    <property type="project" value="UniProtKB-KW"/>
</dbReference>
<dbReference type="Gene3D" id="2.40.50.100">
    <property type="match status" value="1"/>
</dbReference>
<keyword evidence="12" id="KW-1185">Reference proteome</keyword>
<keyword evidence="4" id="KW-0378">Hydrolase</keyword>
<dbReference type="CDD" id="cd06850">
    <property type="entry name" value="biotinyl_domain"/>
    <property type="match status" value="1"/>
</dbReference>
<dbReference type="Proteomes" id="UP000034680">
    <property type="component" value="Unassembled WGS sequence"/>
</dbReference>
<keyword evidence="11" id="KW-0456">Lyase</keyword>
<dbReference type="Gene3D" id="3.90.1300.10">
    <property type="entry name" value="Amidase signature (AS) domain"/>
    <property type="match status" value="1"/>
</dbReference>
<dbReference type="Pfam" id="PF02785">
    <property type="entry name" value="Biotin_carb_C"/>
    <property type="match status" value="1"/>
</dbReference>
<dbReference type="Pfam" id="PF00364">
    <property type="entry name" value="Biotin_lipoyl"/>
    <property type="match status" value="1"/>
</dbReference>
<reference evidence="11 12" key="1">
    <citation type="submission" date="2015-05" db="EMBL/GenBank/DDBJ databases">
        <title>Distinctive expansion of gene families associated with plant cell wall degradation and secondary metabolism in the genomes of grapevine trunk pathogens.</title>
        <authorList>
            <person name="Lawrence D.P."/>
            <person name="Travadon R."/>
            <person name="Rolshausen P.E."/>
            <person name="Baumgartner K."/>
        </authorList>
    </citation>
    <scope>NUCLEOTIDE SEQUENCE [LARGE SCALE GENOMIC DNA]</scope>
    <source>
        <strain evidence="11">DA912</strain>
    </source>
</reference>
<dbReference type="InterPro" id="IPR005482">
    <property type="entry name" value="Biotin_COase_C"/>
</dbReference>
<evidence type="ECO:0000256" key="5">
    <source>
        <dbReference type="ARBA" id="ARBA00022840"/>
    </source>
</evidence>
<dbReference type="PANTHER" id="PTHR18866:SF128">
    <property type="entry name" value="UREA AMIDOLYASE"/>
    <property type="match status" value="1"/>
</dbReference>
<dbReference type="SUPFAM" id="SSF160467">
    <property type="entry name" value="PH0987 N-terminal domain-like"/>
    <property type="match status" value="1"/>
</dbReference>
<evidence type="ECO:0000259" key="9">
    <source>
        <dbReference type="PROSITE" id="PS50975"/>
    </source>
</evidence>
<dbReference type="GO" id="GO:0005524">
    <property type="term" value="F:ATP binding"/>
    <property type="evidence" value="ECO:0007669"/>
    <property type="project" value="UniProtKB-UniRule"/>
</dbReference>
<keyword evidence="3 7" id="KW-0547">Nucleotide-binding</keyword>
<dbReference type="Gene3D" id="3.10.490.10">
    <property type="entry name" value="Gamma-glutamyl cyclotransferase-like"/>
    <property type="match status" value="1"/>
</dbReference>
<evidence type="ECO:0000259" key="10">
    <source>
        <dbReference type="PROSITE" id="PS50979"/>
    </source>
</evidence>
<organism evidence="11 12">
    <name type="scientific">Diaporthe ampelina</name>
    <dbReference type="NCBI Taxonomy" id="1214573"/>
    <lineage>
        <taxon>Eukaryota</taxon>
        <taxon>Fungi</taxon>
        <taxon>Dikarya</taxon>
        <taxon>Ascomycota</taxon>
        <taxon>Pezizomycotina</taxon>
        <taxon>Sordariomycetes</taxon>
        <taxon>Sordariomycetidae</taxon>
        <taxon>Diaporthales</taxon>
        <taxon>Diaporthaceae</taxon>
        <taxon>Diaporthe</taxon>
    </lineage>
</organism>
<dbReference type="InterPro" id="IPR016185">
    <property type="entry name" value="PreATP-grasp_dom_sf"/>
</dbReference>
<dbReference type="PROSITE" id="PS00866">
    <property type="entry name" value="CPSASE_1"/>
    <property type="match status" value="1"/>
</dbReference>
<name>A0A0G2FD61_9PEZI</name>
<dbReference type="SUPFAM" id="SSF56059">
    <property type="entry name" value="Glutathione synthetase ATP-binding domain-like"/>
    <property type="match status" value="1"/>
</dbReference>
<dbReference type="InterPro" id="IPR036928">
    <property type="entry name" value="AS_sf"/>
</dbReference>
<evidence type="ECO:0000256" key="2">
    <source>
        <dbReference type="ARBA" id="ARBA00022598"/>
    </source>
</evidence>
<feature type="domain" description="Lipoyl-binding" evidence="8">
    <location>
        <begin position="1593"/>
        <end position="1674"/>
    </location>
</feature>
<dbReference type="Pfam" id="PF02786">
    <property type="entry name" value="CPSase_L_D2"/>
    <property type="match status" value="1"/>
</dbReference>
<dbReference type="InterPro" id="IPR023631">
    <property type="entry name" value="Amidase_dom"/>
</dbReference>
<keyword evidence="6" id="KW-0092">Biotin</keyword>
<dbReference type="STRING" id="1214573.A0A0G2FD61"/>
<dbReference type="SMART" id="SM00797">
    <property type="entry name" value="AHS2"/>
    <property type="match status" value="1"/>
</dbReference>
<dbReference type="InterPro" id="IPR011054">
    <property type="entry name" value="Rudment_hybrid_motif"/>
</dbReference>
<dbReference type="InterPro" id="IPR011761">
    <property type="entry name" value="ATP-grasp"/>
</dbReference>
<comment type="cofactor">
    <cofactor evidence="1">
        <name>biotin</name>
        <dbReference type="ChEBI" id="CHEBI:57586"/>
    </cofactor>
</comment>
<dbReference type="InterPro" id="IPR014085">
    <property type="entry name" value="Allophanate_hydrolase"/>
</dbReference>
<evidence type="ECO:0000256" key="1">
    <source>
        <dbReference type="ARBA" id="ARBA00001953"/>
    </source>
</evidence>
<dbReference type="InterPro" id="IPR029000">
    <property type="entry name" value="Cyclophilin-like_dom_sf"/>
</dbReference>
<dbReference type="SUPFAM" id="SSF51246">
    <property type="entry name" value="Rudiment single hybrid motif"/>
    <property type="match status" value="1"/>
</dbReference>
<dbReference type="InterPro" id="IPR011764">
    <property type="entry name" value="Biotin_carboxylation_dom"/>
</dbReference>
<dbReference type="Pfam" id="PF01425">
    <property type="entry name" value="Amidase"/>
    <property type="match status" value="1"/>
</dbReference>
<evidence type="ECO:0000259" key="8">
    <source>
        <dbReference type="PROSITE" id="PS50968"/>
    </source>
</evidence>
<dbReference type="Pfam" id="PF21986">
    <property type="entry name" value="AH_C"/>
    <property type="match status" value="1"/>
</dbReference>
<dbReference type="PANTHER" id="PTHR18866">
    <property type="entry name" value="CARBOXYLASE:PYRUVATE/ACETYL-COA/PROPIONYL-COA CARBOXYLASE"/>
    <property type="match status" value="1"/>
</dbReference>
<dbReference type="NCBIfam" id="NF006043">
    <property type="entry name" value="PRK08186.1"/>
    <property type="match status" value="1"/>
</dbReference>
<dbReference type="SMART" id="SM00796">
    <property type="entry name" value="AHS1"/>
    <property type="match status" value="1"/>
</dbReference>
<dbReference type="SMART" id="SM00878">
    <property type="entry name" value="Biotin_carb_C"/>
    <property type="match status" value="1"/>
</dbReference>
<sequence length="1677" mass="180378">MNPGSTNSGEPQPPLTISEWKHANAAGGGLERLLSLLGRERETQSNAWIALASEEEVRRQWEAAEAASADGAEVPLFGVPFAAKDNIDAVGFCTTAACPAFAEGPAEADATVIARLKRAGAILLGKTNLDQFATGLVGTRSPYGAVPNTFDCRRVSGGSSSGSAAVVARGIVPFSLGTDTAGSGRVPAGLNNIVGLKPTRGAISTTGVLPACRSLDCVSIFALTVDDAQQVFDVAEGHDSSDPFSRTRPAPADEPAISQSLPTFAICKEPEWFGNDGRKAAYDASLERMRHAGITLEPVDFSDLFELANLLYEGPWVAERYAAIESFIQQHPAELDPTVRSIILKARGFNASDLFQAQYRRQYLTNKINRDFARFDAVVVPTAPTFPLLQDVAREPVRENSLLGTYTNFVNFLDWSALSIPAGFCAQGLPFGITVISTSWQEPKLIALAKMLLRPMGKRPLGASSSRYEESETEAESHVIIAGKTVPAKTVPVAVVGAHLRGFPLNKDLTSRGATFSQATKTAPRYRLFSLAAPEGAIRKPGLQRVGKGCVGTYIDVEVWNLPESQFASFFGTIPSPLGLGSVELETGSWVVGFICEPFGLDAAVDISHHGGWRNYIAAEPGDSLVATKVENNVHARDLAPCNGTMPAPRPIRSVLIANRGEIAVRIIKTLREMGVESVAVYSRSDAAAEHVRIADAAWPLAGETISETYLSVSQILDTAKKAGADAIIPGYGFLAENADFASQVEAAGLIWIGPTPEQMRDMGLKHQARKIAQAAGVPTVPGSTLLSDGAQAVAEARKIGFPVMVKSTAGGGGIGLRVSHDAESLTEDYDSVQRLAASNFGDAGVFLERFVQRARHIEVQILGDGKGLVIAVGERDCSLQRRNQKVVEECPAFFVPRVVRQRMRKAAVDLATAVKYRNVGTVEFIYNIEQGDFFFLEMNTRLQVEHPVTEEAFGLDLVRTMVQIAAGQCDVHKLEARGTDEKFSIEARIYAESPLQDFRPSSGKLLDVQFPAGVRVDTWVHSGAELSSSYDPLIAKIIATGDSRASAIERLLDALNSTVITGVETNVDYVVQAIASPDFRAGNFTTKTLDNFQYQTTAVEIVEPGPGTTVQDYPGRLGYWQVGIPPSGPMDSYSLRLANRLVGNGDGAAALECTTQGPTLLFHCDAIVGVAGAPAQVSVDGQMVESVKAIQVRKGETLSVGSVSFTGDDAVVLTGDGPSLGGFVVFATVISAEMWKFGQMRPGDQIQLVPVHRSWALDQSERLNKAIDELGELPVDPSPELSSAPAQDHLTSEVVPLVDGEDEVVCRPFGDRALLLEFGQHGGFNLRQTFWIMSLIRQHESSPIPDVEELVPGVRTLLVMYRTTKAAARDAVEELRTRAAALKQNLPVVFPSRQVRLPFVFDDSVSQAAVDRYVATIRSSAPYLPHNVEFLRQLNFPDRGVGAIQEILESGDFLVLGLGDVFMGSPCSVPLDPRHRLFGTKYNPSRSYTPRNSVGIGGQYMCIYATDSPGGYQLVGRTAPIWDADRVASGRWRELISVEQGALNLDEYECWLAGNAGEIERVTQQRAQAVRNAPFYDELVRPFKPDADSAVPGDLGATAAGVVGERVKANIPGRCFRIEVEEGDEVEQGDAVAWIESNKMELKICSPVRGRCVKVCVEAGSIVSAADDLLIVAAGL</sequence>
<dbReference type="SUPFAM" id="SSF52440">
    <property type="entry name" value="PreATP-grasp domain"/>
    <property type="match status" value="1"/>
</dbReference>
<dbReference type="GO" id="GO:0016829">
    <property type="term" value="F:lyase activity"/>
    <property type="evidence" value="ECO:0007669"/>
    <property type="project" value="UniProtKB-KW"/>
</dbReference>
<dbReference type="Gene3D" id="1.20.58.1700">
    <property type="match status" value="1"/>
</dbReference>
<feature type="domain" description="ATP-grasp" evidence="9">
    <location>
        <begin position="770"/>
        <end position="967"/>
    </location>
</feature>
<dbReference type="InterPro" id="IPR000089">
    <property type="entry name" value="Biotin_lipoyl"/>
</dbReference>
<dbReference type="GO" id="GO:0004847">
    <property type="term" value="F:urea carboxylase activity"/>
    <property type="evidence" value="ECO:0007669"/>
    <property type="project" value="TreeGrafter"/>
</dbReference>
<dbReference type="SUPFAM" id="SSF75304">
    <property type="entry name" value="Amidase signature (AS) enzymes"/>
    <property type="match status" value="1"/>
</dbReference>
<evidence type="ECO:0000256" key="3">
    <source>
        <dbReference type="ARBA" id="ARBA00022741"/>
    </source>
</evidence>
<dbReference type="GO" id="GO:0046872">
    <property type="term" value="F:metal ion binding"/>
    <property type="evidence" value="ECO:0007669"/>
    <property type="project" value="InterPro"/>
</dbReference>
<gene>
    <name evidence="11" type="ORF">UCDDA912_g07517</name>
</gene>
<dbReference type="Gene3D" id="3.30.1360.40">
    <property type="match status" value="1"/>
</dbReference>
<dbReference type="InterPro" id="IPR053844">
    <property type="entry name" value="AH_C"/>
</dbReference>
<dbReference type="Gene3D" id="3.30.470.20">
    <property type="entry name" value="ATP-grasp fold, B domain"/>
    <property type="match status" value="1"/>
</dbReference>
<feature type="domain" description="Biotin carboxylation" evidence="10">
    <location>
        <begin position="651"/>
        <end position="1095"/>
    </location>
</feature>
<dbReference type="SUPFAM" id="SSF50891">
    <property type="entry name" value="Cyclophilin-like"/>
    <property type="match status" value="2"/>
</dbReference>
<dbReference type="PROSITE" id="PS50968">
    <property type="entry name" value="BIOTINYL_LIPOYL"/>
    <property type="match status" value="1"/>
</dbReference>
<proteinExistence type="predicted"/>
<dbReference type="Pfam" id="PF02682">
    <property type="entry name" value="CT_C_D"/>
    <property type="match status" value="1"/>
</dbReference>
<dbReference type="Pfam" id="PF02626">
    <property type="entry name" value="CT_A_B"/>
    <property type="match status" value="1"/>
</dbReference>
<evidence type="ECO:0000313" key="12">
    <source>
        <dbReference type="Proteomes" id="UP000034680"/>
    </source>
</evidence>
<evidence type="ECO:0000256" key="4">
    <source>
        <dbReference type="ARBA" id="ARBA00022801"/>
    </source>
</evidence>